<feature type="transmembrane region" description="Helical" evidence="1">
    <location>
        <begin position="119"/>
        <end position="146"/>
    </location>
</feature>
<keyword evidence="3" id="KW-1185">Reference proteome</keyword>
<dbReference type="Proteomes" id="UP001612741">
    <property type="component" value="Unassembled WGS sequence"/>
</dbReference>
<dbReference type="PROSITE" id="PS51257">
    <property type="entry name" value="PROKAR_LIPOPROTEIN"/>
    <property type="match status" value="1"/>
</dbReference>
<gene>
    <name evidence="2" type="ORF">ACIBG2_28925</name>
</gene>
<proteinExistence type="predicted"/>
<reference evidence="2 3" key="1">
    <citation type="submission" date="2024-10" db="EMBL/GenBank/DDBJ databases">
        <title>The Natural Products Discovery Center: Release of the First 8490 Sequenced Strains for Exploring Actinobacteria Biosynthetic Diversity.</title>
        <authorList>
            <person name="Kalkreuter E."/>
            <person name="Kautsar S.A."/>
            <person name="Yang D."/>
            <person name="Bader C.D."/>
            <person name="Teijaro C.N."/>
            <person name="Fluegel L."/>
            <person name="Davis C.M."/>
            <person name="Simpson J.R."/>
            <person name="Lauterbach L."/>
            <person name="Steele A.D."/>
            <person name="Gui C."/>
            <person name="Meng S."/>
            <person name="Li G."/>
            <person name="Viehrig K."/>
            <person name="Ye F."/>
            <person name="Su P."/>
            <person name="Kiefer A.F."/>
            <person name="Nichols A."/>
            <person name="Cepeda A.J."/>
            <person name="Yan W."/>
            <person name="Fan B."/>
            <person name="Jiang Y."/>
            <person name="Adhikari A."/>
            <person name="Zheng C.-J."/>
            <person name="Schuster L."/>
            <person name="Cowan T.M."/>
            <person name="Smanski M.J."/>
            <person name="Chevrette M.G."/>
            <person name="De Carvalho L.P.S."/>
            <person name="Shen B."/>
        </authorList>
    </citation>
    <scope>NUCLEOTIDE SEQUENCE [LARGE SCALE GENOMIC DNA]</scope>
    <source>
        <strain evidence="2 3">NPDC050545</strain>
    </source>
</reference>
<organism evidence="2 3">
    <name type="scientific">Nonomuraea typhae</name>
    <dbReference type="NCBI Taxonomy" id="2603600"/>
    <lineage>
        <taxon>Bacteria</taxon>
        <taxon>Bacillati</taxon>
        <taxon>Actinomycetota</taxon>
        <taxon>Actinomycetes</taxon>
        <taxon>Streptosporangiales</taxon>
        <taxon>Streptosporangiaceae</taxon>
        <taxon>Nonomuraea</taxon>
    </lineage>
</organism>
<accession>A0ABW7Z1N7</accession>
<name>A0ABW7Z1N7_9ACTN</name>
<comment type="caution">
    <text evidence="2">The sequence shown here is derived from an EMBL/GenBank/DDBJ whole genome shotgun (WGS) entry which is preliminary data.</text>
</comment>
<feature type="transmembrane region" description="Helical" evidence="1">
    <location>
        <begin position="21"/>
        <end position="41"/>
    </location>
</feature>
<evidence type="ECO:0000313" key="3">
    <source>
        <dbReference type="Proteomes" id="UP001612741"/>
    </source>
</evidence>
<dbReference type="RefSeq" id="WP_397086018.1">
    <property type="nucleotide sequence ID" value="NZ_JBITGY010000008.1"/>
</dbReference>
<keyword evidence="1" id="KW-1133">Transmembrane helix</keyword>
<sequence>MPDPWARVPDAAVSGLGYGKYLAHATLAAGAAACAIVWAGWPIVSKLYVHQYDTGALAKGYQDLVDAAGDLGEGRSVVGELVGGLGAEQWPGQSRRDFEEWMRGFAADLKDEEFLSRSLGILILVSAAVLFAFVVYTSVVVMRLAWMALKVLRMSVGGGVGFLAAQVTVGAEARALYAQVEMMEKKLAFTLHGLAGTITSMLAVRVGKDGLTGDRQGLADLRQATISQGPALIWGVANHVERNLTAAAMRGRSPLAKGKPRPISSVDDLAVGKLQMAAAAKGAFDVISGRMPTGFFVPERYDNGAYEGYEEIERRV</sequence>
<protein>
    <submittedName>
        <fullName evidence="2">Uncharacterized protein</fullName>
    </submittedName>
</protein>
<dbReference type="EMBL" id="JBITGY010000008">
    <property type="protein sequence ID" value="MFI6501434.1"/>
    <property type="molecule type" value="Genomic_DNA"/>
</dbReference>
<evidence type="ECO:0000313" key="2">
    <source>
        <dbReference type="EMBL" id="MFI6501434.1"/>
    </source>
</evidence>
<keyword evidence="1" id="KW-0472">Membrane</keyword>
<evidence type="ECO:0000256" key="1">
    <source>
        <dbReference type="SAM" id="Phobius"/>
    </source>
</evidence>
<keyword evidence="1" id="KW-0812">Transmembrane</keyword>